<comment type="similarity">
    <text evidence="3 5">Belongs to the trehalose phosphatase family.</text>
</comment>
<dbReference type="NCBIfam" id="TIGR01484">
    <property type="entry name" value="HAD-SF-IIB"/>
    <property type="match status" value="1"/>
</dbReference>
<keyword evidence="5" id="KW-0479">Metal-binding</keyword>
<reference evidence="7" key="1">
    <citation type="submission" date="2016-10" db="EMBL/GenBank/DDBJ databases">
        <authorList>
            <person name="Varghese N."/>
            <person name="Submissions S."/>
        </authorList>
    </citation>
    <scope>NUCLEOTIDE SEQUENCE [LARGE SCALE GENOMIC DNA]</scope>
    <source>
        <strain evidence="7">CGMCC 1.6981</strain>
    </source>
</reference>
<comment type="pathway">
    <text evidence="1 5">Glycan biosynthesis; trehalose biosynthesis.</text>
</comment>
<dbReference type="GO" id="GO:0000287">
    <property type="term" value="F:magnesium ion binding"/>
    <property type="evidence" value="ECO:0007669"/>
    <property type="project" value="UniProtKB-ARBA"/>
</dbReference>
<dbReference type="PANTHER" id="PTHR43768">
    <property type="entry name" value="TREHALOSE 6-PHOSPHATE PHOSPHATASE"/>
    <property type="match status" value="1"/>
</dbReference>
<dbReference type="Gene3D" id="3.40.50.1000">
    <property type="entry name" value="HAD superfamily/HAD-like"/>
    <property type="match status" value="2"/>
</dbReference>
<dbReference type="EMBL" id="FPBP01000023">
    <property type="protein sequence ID" value="SFU97883.1"/>
    <property type="molecule type" value="Genomic_DNA"/>
</dbReference>
<dbReference type="InterPro" id="IPR036412">
    <property type="entry name" value="HAD-like_sf"/>
</dbReference>
<sequence length="524" mass="57441">MQQPERSRYGVTLLSYEAGVFDLDGVVTNTARGHCLAWQRLFDTYLSTLAERDSALFQAFDPDEDYRRYLDGKPRYEGVRSFLESRHVYLPFGKPQDPPDQETICGLGNRKQRLFEKLLAEQGVEVFASSIAFIESIRTAGLKTALVSSSKNARDILARVEASHLFDAVVDGIDAERLGLHGKPQPDIFRHAASLLATPPDQAFAIEDALSGVEAASRAGFGLVIGVDRAQQREDLLAHGAHIVIDDLAELMPPGVVQQDPLPEALGSFDRLVERLGRRLPAIFLDYDGTLTPIVDRPELAMLDAAMRATLARLAQRCTVAIVSGRDRANVAELVGIDNLIYAGSHGFDITGPDGLHMQHECAAEFLPTLDSAENELRARLADVPGVLVERKRFAIATHYRLVAERDVDRVRAAVASVVGEHPQLRQTGGKKVFELRPQLSWDKGKAVVWLLEALDLADDAVMPIYLGDDETDEDAFVALRERGGLGVFVGDASHATAASYRLDNTDAVRRFLGRLAGRLEGAS</sequence>
<dbReference type="SUPFAM" id="SSF56784">
    <property type="entry name" value="HAD-like"/>
    <property type="match status" value="2"/>
</dbReference>
<dbReference type="InterPro" id="IPR006379">
    <property type="entry name" value="HAD-SF_hydro_IIB"/>
</dbReference>
<dbReference type="AlphaFoldDB" id="A0A1I7KKA3"/>
<dbReference type="InterPro" id="IPR044651">
    <property type="entry name" value="OTSB-like"/>
</dbReference>
<comment type="catalytic activity">
    <reaction evidence="5">
        <text>alpha,alpha-trehalose 6-phosphate + H2O = alpha,alpha-trehalose + phosphate</text>
        <dbReference type="Rhea" id="RHEA:23420"/>
        <dbReference type="ChEBI" id="CHEBI:15377"/>
        <dbReference type="ChEBI" id="CHEBI:16551"/>
        <dbReference type="ChEBI" id="CHEBI:43474"/>
        <dbReference type="ChEBI" id="CHEBI:58429"/>
        <dbReference type="EC" id="3.1.3.12"/>
    </reaction>
</comment>
<keyword evidence="7" id="KW-1185">Reference proteome</keyword>
<evidence type="ECO:0000256" key="5">
    <source>
        <dbReference type="RuleBase" id="RU361117"/>
    </source>
</evidence>
<dbReference type="CDD" id="cd01627">
    <property type="entry name" value="HAD_TPP"/>
    <property type="match status" value="1"/>
</dbReference>
<organism evidence="6 7">
    <name type="scientific">Halomonas korlensis</name>
    <dbReference type="NCBI Taxonomy" id="463301"/>
    <lineage>
        <taxon>Bacteria</taxon>
        <taxon>Pseudomonadati</taxon>
        <taxon>Pseudomonadota</taxon>
        <taxon>Gammaproteobacteria</taxon>
        <taxon>Oceanospirillales</taxon>
        <taxon>Halomonadaceae</taxon>
        <taxon>Halomonas</taxon>
    </lineage>
</organism>
<dbReference type="InterPro" id="IPR010976">
    <property type="entry name" value="B-phosphoglucomutase_hydrolase"/>
</dbReference>
<dbReference type="InterPro" id="IPR006439">
    <property type="entry name" value="HAD-SF_hydro_IA"/>
</dbReference>
<dbReference type="GO" id="GO:0005992">
    <property type="term" value="P:trehalose biosynthetic process"/>
    <property type="evidence" value="ECO:0007669"/>
    <property type="project" value="UniProtKB-UniPathway"/>
</dbReference>
<dbReference type="NCBIfam" id="TIGR02009">
    <property type="entry name" value="PGMB-YQAB-SF"/>
    <property type="match status" value="1"/>
</dbReference>
<dbReference type="Gene3D" id="1.10.150.240">
    <property type="entry name" value="Putative phosphatase, domain 2"/>
    <property type="match status" value="1"/>
</dbReference>
<keyword evidence="4 5" id="KW-0378">Hydrolase</keyword>
<dbReference type="Pfam" id="PF02358">
    <property type="entry name" value="Trehalose_PPase"/>
    <property type="match status" value="1"/>
</dbReference>
<dbReference type="Proteomes" id="UP000198693">
    <property type="component" value="Unassembled WGS sequence"/>
</dbReference>
<dbReference type="GO" id="GO:0004805">
    <property type="term" value="F:trehalose-phosphatase activity"/>
    <property type="evidence" value="ECO:0007669"/>
    <property type="project" value="UniProtKB-EC"/>
</dbReference>
<dbReference type="PANTHER" id="PTHR43768:SF3">
    <property type="entry name" value="TREHALOSE 6-PHOSPHATE PHOSPHATASE"/>
    <property type="match status" value="1"/>
</dbReference>
<dbReference type="SFLD" id="SFLDS00003">
    <property type="entry name" value="Haloacid_Dehalogenase"/>
    <property type="match status" value="1"/>
</dbReference>
<name>A0A1I7KKA3_9GAMM</name>
<evidence type="ECO:0000313" key="6">
    <source>
        <dbReference type="EMBL" id="SFU97883.1"/>
    </source>
</evidence>
<dbReference type="Pfam" id="PF00702">
    <property type="entry name" value="Hydrolase"/>
    <property type="match status" value="1"/>
</dbReference>
<evidence type="ECO:0000256" key="3">
    <source>
        <dbReference type="ARBA" id="ARBA00008770"/>
    </source>
</evidence>
<dbReference type="NCBIfam" id="TIGR00685">
    <property type="entry name" value="T6PP"/>
    <property type="match status" value="1"/>
</dbReference>
<comment type="cofactor">
    <cofactor evidence="5">
        <name>Mg(2+)</name>
        <dbReference type="ChEBI" id="CHEBI:18420"/>
    </cofactor>
</comment>
<dbReference type="UniPathway" id="UPA00299"/>
<evidence type="ECO:0000256" key="4">
    <source>
        <dbReference type="ARBA" id="ARBA00022801"/>
    </source>
</evidence>
<evidence type="ECO:0000256" key="2">
    <source>
        <dbReference type="ARBA" id="ARBA00006171"/>
    </source>
</evidence>
<comment type="function">
    <text evidence="5">Removes the phosphate from trehalose 6-phosphate to produce free trehalose.</text>
</comment>
<gene>
    <name evidence="6" type="ORF">SAMN04487955_1232</name>
</gene>
<protein>
    <recommendedName>
        <fullName evidence="5">Trehalose 6-phosphate phosphatase</fullName>
        <ecNumber evidence="5">3.1.3.12</ecNumber>
    </recommendedName>
</protein>
<accession>A0A1I7KKA3</accession>
<dbReference type="InterPro" id="IPR003337">
    <property type="entry name" value="Trehalose_PPase"/>
</dbReference>
<dbReference type="InterPro" id="IPR023198">
    <property type="entry name" value="PGP-like_dom2"/>
</dbReference>
<dbReference type="Gene3D" id="3.30.70.1020">
    <property type="entry name" value="Trehalose-6-phosphate phosphatase related protein, domain 2"/>
    <property type="match status" value="1"/>
</dbReference>
<comment type="similarity">
    <text evidence="2">Belongs to the HAD-like hydrolase superfamily. CbbY/CbbZ/Gph/YieH family.</text>
</comment>
<dbReference type="SFLD" id="SFLDG01129">
    <property type="entry name" value="C1.5:_HAD__Beta-PGM__Phosphata"/>
    <property type="match status" value="1"/>
</dbReference>
<dbReference type="RefSeq" id="WP_089797700.1">
    <property type="nucleotide sequence ID" value="NZ_FPBP01000023.1"/>
</dbReference>
<evidence type="ECO:0000313" key="7">
    <source>
        <dbReference type="Proteomes" id="UP000198693"/>
    </source>
</evidence>
<dbReference type="NCBIfam" id="TIGR01509">
    <property type="entry name" value="HAD-SF-IA-v3"/>
    <property type="match status" value="1"/>
</dbReference>
<evidence type="ECO:0000256" key="1">
    <source>
        <dbReference type="ARBA" id="ARBA00005199"/>
    </source>
</evidence>
<dbReference type="InterPro" id="IPR023214">
    <property type="entry name" value="HAD_sf"/>
</dbReference>
<keyword evidence="5" id="KW-0460">Magnesium</keyword>
<dbReference type="OrthoDB" id="9816160at2"/>
<dbReference type="STRING" id="463301.SAMN04487955_1232"/>
<dbReference type="EC" id="3.1.3.12" evidence="5"/>
<proteinExistence type="inferred from homology"/>